<dbReference type="GO" id="GO:0055085">
    <property type="term" value="P:transmembrane transport"/>
    <property type="evidence" value="ECO:0007669"/>
    <property type="project" value="InterPro"/>
</dbReference>
<organism evidence="9 10">
    <name type="scientific">Brachybacterium endophyticum</name>
    <dbReference type="NCBI Taxonomy" id="2182385"/>
    <lineage>
        <taxon>Bacteria</taxon>
        <taxon>Bacillati</taxon>
        <taxon>Actinomycetota</taxon>
        <taxon>Actinomycetes</taxon>
        <taxon>Micrococcales</taxon>
        <taxon>Dermabacteraceae</taxon>
        <taxon>Brachybacterium</taxon>
    </lineage>
</organism>
<proteinExistence type="inferred from homology"/>
<evidence type="ECO:0000313" key="10">
    <source>
        <dbReference type="Proteomes" id="UP000245590"/>
    </source>
</evidence>
<evidence type="ECO:0000256" key="5">
    <source>
        <dbReference type="ARBA" id="ARBA00022989"/>
    </source>
</evidence>
<evidence type="ECO:0000256" key="1">
    <source>
        <dbReference type="ARBA" id="ARBA00004651"/>
    </source>
</evidence>
<evidence type="ECO:0000313" key="9">
    <source>
        <dbReference type="EMBL" id="PWH04930.1"/>
    </source>
</evidence>
<feature type="transmembrane region" description="Helical" evidence="7">
    <location>
        <begin position="99"/>
        <end position="117"/>
    </location>
</feature>
<dbReference type="RefSeq" id="WP_109276991.1">
    <property type="nucleotide sequence ID" value="NZ_QFKX01000010.1"/>
</dbReference>
<dbReference type="InterPro" id="IPR050901">
    <property type="entry name" value="BP-dep_ABC_trans_perm"/>
</dbReference>
<comment type="similarity">
    <text evidence="7">Belongs to the binding-protein-dependent transport system permease family.</text>
</comment>
<keyword evidence="10" id="KW-1185">Reference proteome</keyword>
<evidence type="ECO:0000256" key="6">
    <source>
        <dbReference type="ARBA" id="ARBA00023136"/>
    </source>
</evidence>
<sequence length="276" mass="29904">MITPRPLKRVFTVLAATLGLAYLLPLVWVILTAFKTNNAVLKNPNSIFFRPTLETFRAVINDGFGAILTSLQITISVTALVLAIGVPAAYALSRHAHPLWNRVATIGLALLLILQMVPQPMTVIPLFSVLANWHVIGTLPGLILADLALLLPYAIIVLRPFVLAIPNVLYEAARIDGASSVQTFFRLTIPMLANGIFTVGAIIFITAWGEFVYAINFLPEGTVLPVSGLLAQQNSQYSANWNTLMALAVLTALPLLIVFLFAQRRLVNGLSLGAVK</sequence>
<accession>A0A2U2RGF1</accession>
<evidence type="ECO:0000256" key="3">
    <source>
        <dbReference type="ARBA" id="ARBA00022475"/>
    </source>
</evidence>
<dbReference type="CDD" id="cd06261">
    <property type="entry name" value="TM_PBP2"/>
    <property type="match status" value="1"/>
</dbReference>
<dbReference type="AlphaFoldDB" id="A0A2U2RGF1"/>
<dbReference type="OrthoDB" id="61122at2"/>
<keyword evidence="6 7" id="KW-0472">Membrane</keyword>
<keyword evidence="2 7" id="KW-0813">Transport</keyword>
<feature type="domain" description="ABC transmembrane type-1" evidence="8">
    <location>
        <begin position="67"/>
        <end position="262"/>
    </location>
</feature>
<feature type="transmembrane region" description="Helical" evidence="7">
    <location>
        <begin position="12"/>
        <end position="34"/>
    </location>
</feature>
<dbReference type="SUPFAM" id="SSF161098">
    <property type="entry name" value="MetI-like"/>
    <property type="match status" value="1"/>
</dbReference>
<dbReference type="EMBL" id="QFKX01000010">
    <property type="protein sequence ID" value="PWH04930.1"/>
    <property type="molecule type" value="Genomic_DNA"/>
</dbReference>
<evidence type="ECO:0000259" key="8">
    <source>
        <dbReference type="PROSITE" id="PS50928"/>
    </source>
</evidence>
<dbReference type="PANTHER" id="PTHR32243:SF18">
    <property type="entry name" value="INNER MEMBRANE ABC TRANSPORTER PERMEASE PROTEIN YCJP"/>
    <property type="match status" value="1"/>
</dbReference>
<dbReference type="InterPro" id="IPR000515">
    <property type="entry name" value="MetI-like"/>
</dbReference>
<evidence type="ECO:0000256" key="4">
    <source>
        <dbReference type="ARBA" id="ARBA00022692"/>
    </source>
</evidence>
<keyword evidence="5 7" id="KW-1133">Transmembrane helix</keyword>
<comment type="subcellular location">
    <subcellularLocation>
        <location evidence="1 7">Cell membrane</location>
        <topology evidence="1 7">Multi-pass membrane protein</topology>
    </subcellularLocation>
</comment>
<comment type="caution">
    <text evidence="9">The sequence shown here is derived from an EMBL/GenBank/DDBJ whole genome shotgun (WGS) entry which is preliminary data.</text>
</comment>
<name>A0A2U2RGF1_9MICO</name>
<dbReference type="Proteomes" id="UP000245590">
    <property type="component" value="Unassembled WGS sequence"/>
</dbReference>
<dbReference type="Gene3D" id="1.10.3720.10">
    <property type="entry name" value="MetI-like"/>
    <property type="match status" value="1"/>
</dbReference>
<evidence type="ECO:0000256" key="2">
    <source>
        <dbReference type="ARBA" id="ARBA00022448"/>
    </source>
</evidence>
<dbReference type="PROSITE" id="PS50928">
    <property type="entry name" value="ABC_TM1"/>
    <property type="match status" value="1"/>
</dbReference>
<gene>
    <name evidence="9" type="ORF">DEO23_15780</name>
</gene>
<keyword evidence="3" id="KW-1003">Cell membrane</keyword>
<protein>
    <recommendedName>
        <fullName evidence="8">ABC transmembrane type-1 domain-containing protein</fullName>
    </recommendedName>
</protein>
<dbReference type="Pfam" id="PF00528">
    <property type="entry name" value="BPD_transp_1"/>
    <property type="match status" value="1"/>
</dbReference>
<feature type="transmembrane region" description="Helical" evidence="7">
    <location>
        <begin position="183"/>
        <end position="205"/>
    </location>
</feature>
<feature type="transmembrane region" description="Helical" evidence="7">
    <location>
        <begin position="137"/>
        <end position="162"/>
    </location>
</feature>
<feature type="transmembrane region" description="Helical" evidence="7">
    <location>
        <begin position="243"/>
        <end position="262"/>
    </location>
</feature>
<reference evidence="9 10" key="1">
    <citation type="submission" date="2018-05" db="EMBL/GenBank/DDBJ databases">
        <title>Brachybacterium sp. M1HQ-2T, whole genome shotgun sequence.</title>
        <authorList>
            <person name="Tuo L."/>
        </authorList>
    </citation>
    <scope>NUCLEOTIDE SEQUENCE [LARGE SCALE GENOMIC DNA]</scope>
    <source>
        <strain evidence="9 10">M1HQ-2</strain>
    </source>
</reference>
<dbReference type="PANTHER" id="PTHR32243">
    <property type="entry name" value="MALTOSE TRANSPORT SYSTEM PERMEASE-RELATED"/>
    <property type="match status" value="1"/>
</dbReference>
<dbReference type="InterPro" id="IPR035906">
    <property type="entry name" value="MetI-like_sf"/>
</dbReference>
<dbReference type="GO" id="GO:0005886">
    <property type="term" value="C:plasma membrane"/>
    <property type="evidence" value="ECO:0007669"/>
    <property type="project" value="UniProtKB-SubCell"/>
</dbReference>
<evidence type="ECO:0000256" key="7">
    <source>
        <dbReference type="RuleBase" id="RU363032"/>
    </source>
</evidence>
<feature type="transmembrane region" description="Helical" evidence="7">
    <location>
        <begin position="71"/>
        <end position="92"/>
    </location>
</feature>
<keyword evidence="4 7" id="KW-0812">Transmembrane</keyword>